<gene>
    <name evidence="3" type="ORF">DSTB1V02_LOCUS8768</name>
</gene>
<dbReference type="InterPro" id="IPR032135">
    <property type="entry name" value="DUF4817"/>
</dbReference>
<proteinExistence type="predicted"/>
<organism evidence="3">
    <name type="scientific">Darwinula stevensoni</name>
    <dbReference type="NCBI Taxonomy" id="69355"/>
    <lineage>
        <taxon>Eukaryota</taxon>
        <taxon>Metazoa</taxon>
        <taxon>Ecdysozoa</taxon>
        <taxon>Arthropoda</taxon>
        <taxon>Crustacea</taxon>
        <taxon>Oligostraca</taxon>
        <taxon>Ostracoda</taxon>
        <taxon>Podocopa</taxon>
        <taxon>Podocopida</taxon>
        <taxon>Darwinulocopina</taxon>
        <taxon>Darwinuloidea</taxon>
        <taxon>Darwinulidae</taxon>
        <taxon>Darwinula</taxon>
    </lineage>
</organism>
<keyword evidence="4" id="KW-1185">Reference proteome</keyword>
<dbReference type="EMBL" id="LR901598">
    <property type="protein sequence ID" value="CAD7248965.1"/>
    <property type="molecule type" value="Genomic_DNA"/>
</dbReference>
<reference evidence="3" key="1">
    <citation type="submission" date="2020-11" db="EMBL/GenBank/DDBJ databases">
        <authorList>
            <person name="Tran Van P."/>
        </authorList>
    </citation>
    <scope>NUCLEOTIDE SEQUENCE</scope>
</reference>
<dbReference type="AlphaFoldDB" id="A0A7R9A6S7"/>
<feature type="region of interest" description="Disordered" evidence="1">
    <location>
        <begin position="252"/>
        <end position="273"/>
    </location>
</feature>
<name>A0A7R9A6S7_9CRUS</name>
<dbReference type="Pfam" id="PF16087">
    <property type="entry name" value="DUF4817"/>
    <property type="match status" value="1"/>
</dbReference>
<evidence type="ECO:0000313" key="4">
    <source>
        <dbReference type="Proteomes" id="UP000677054"/>
    </source>
</evidence>
<dbReference type="EMBL" id="CAJPEV010002081">
    <property type="protein sequence ID" value="CAG0895574.1"/>
    <property type="molecule type" value="Genomic_DNA"/>
</dbReference>
<dbReference type="Proteomes" id="UP000677054">
    <property type="component" value="Unassembled WGS sequence"/>
</dbReference>
<accession>A0A7R9A6S7</accession>
<evidence type="ECO:0000313" key="3">
    <source>
        <dbReference type="EMBL" id="CAD7248965.1"/>
    </source>
</evidence>
<evidence type="ECO:0000256" key="1">
    <source>
        <dbReference type="SAM" id="MobiDB-lite"/>
    </source>
</evidence>
<protein>
    <recommendedName>
        <fullName evidence="2">DUF4817 domain-containing protein</fullName>
    </recommendedName>
</protein>
<sequence>MVDPEERYLVLLFYSGSRRPFKIFSFILNPLAPYIHADPDFNNEDSCDEIPMNFTELVHGGQRTVAELNTPIGKCLLLYKDPHVGREFQFEYIRSQRTVLQAGVGNGHSVTMLLDWKEVIASQSTITGGFAAFLVPDYDFDTPEEVDLTSAECALIPELEVSSKGTVTHPFGKVVGHSLHQRNRGECGRRELLILNPPNTNDFGKRHVFQRTGVGKVLKRVWGGSPDHHRRTRKVAAESRKYEIGVGAGVLAAGPENGPEEEDEKGEEVQGSGHLQTYLNKKSYKPTQEALRKKFNIRVVPAKSAIWKLVNRFRDTGSVLDRPRSGRPVDRMEEIQVPPAFKEKAGGQRKMKYVACRMLRGITITVSAALAFQPVRYSKPQRHL</sequence>
<evidence type="ECO:0000259" key="2">
    <source>
        <dbReference type="Pfam" id="PF16087"/>
    </source>
</evidence>
<feature type="domain" description="DUF4817" evidence="2">
    <location>
        <begin position="278"/>
        <end position="319"/>
    </location>
</feature>